<dbReference type="AlphaFoldDB" id="F4L031"/>
<name>F4L031_HALH1</name>
<dbReference type="KEGG" id="hhy:Halhy_4911"/>
<protein>
    <submittedName>
        <fullName evidence="1">Uncharacterized protein</fullName>
    </submittedName>
</protein>
<gene>
    <name evidence="1" type="ordered locus">Halhy_4911</name>
</gene>
<dbReference type="Proteomes" id="UP000008461">
    <property type="component" value="Chromosome"/>
</dbReference>
<accession>F4L031</accession>
<proteinExistence type="predicted"/>
<reference evidence="1 2" key="1">
    <citation type="journal article" date="2011" name="Stand. Genomic Sci.">
        <title>Complete genome sequence of Haliscomenobacter hydrossis type strain (O).</title>
        <authorList>
            <consortium name="US DOE Joint Genome Institute (JGI-PGF)"/>
            <person name="Daligault H."/>
            <person name="Lapidus A."/>
            <person name="Zeytun A."/>
            <person name="Nolan M."/>
            <person name="Lucas S."/>
            <person name="Del Rio T.G."/>
            <person name="Tice H."/>
            <person name="Cheng J.F."/>
            <person name="Tapia R."/>
            <person name="Han C."/>
            <person name="Goodwin L."/>
            <person name="Pitluck S."/>
            <person name="Liolios K."/>
            <person name="Pagani I."/>
            <person name="Ivanova N."/>
            <person name="Huntemann M."/>
            <person name="Mavromatis K."/>
            <person name="Mikhailova N."/>
            <person name="Pati A."/>
            <person name="Chen A."/>
            <person name="Palaniappan K."/>
            <person name="Land M."/>
            <person name="Hauser L."/>
            <person name="Brambilla E.M."/>
            <person name="Rohde M."/>
            <person name="Verbarg S."/>
            <person name="Goker M."/>
            <person name="Bristow J."/>
            <person name="Eisen J.A."/>
            <person name="Markowitz V."/>
            <person name="Hugenholtz P."/>
            <person name="Kyrpides N.C."/>
            <person name="Klenk H.P."/>
            <person name="Woyke T."/>
        </authorList>
    </citation>
    <scope>NUCLEOTIDE SEQUENCE [LARGE SCALE GENOMIC DNA]</scope>
    <source>
        <strain evidence="2">ATCC 27775 / DSM 1100 / LMG 10767 / O</strain>
    </source>
</reference>
<dbReference type="HOGENOM" id="CLU_1105931_0_0_10"/>
<dbReference type="STRING" id="760192.Halhy_4911"/>
<organism evidence="1 2">
    <name type="scientific">Haliscomenobacter hydrossis (strain ATCC 27775 / DSM 1100 / LMG 10767 / O)</name>
    <dbReference type="NCBI Taxonomy" id="760192"/>
    <lineage>
        <taxon>Bacteria</taxon>
        <taxon>Pseudomonadati</taxon>
        <taxon>Bacteroidota</taxon>
        <taxon>Saprospiria</taxon>
        <taxon>Saprospirales</taxon>
        <taxon>Haliscomenobacteraceae</taxon>
        <taxon>Haliscomenobacter</taxon>
    </lineage>
</organism>
<dbReference type="EMBL" id="CP002691">
    <property type="protein sequence ID" value="AEE52740.1"/>
    <property type="molecule type" value="Genomic_DNA"/>
</dbReference>
<evidence type="ECO:0000313" key="1">
    <source>
        <dbReference type="EMBL" id="AEE52740.1"/>
    </source>
</evidence>
<sequence>MQILIYSSDAQIVEGLIRRYPNEQWVWLQQANEPVLGEADDSKVLVLRSPVQVGSILASPERPWKKYLANQAPNTIFIIAGFAGIQHRNYLDLLDLPEDLESFVRQALPAGQNWEPINTGAADMTEKLKNFFSGHGNESIMDILSRIQRALKMTMDAVKTQNRNFQEVADFLLADLPEQWQTVESRWQRYFFLFNCLPFFDLFEKSNILIQNLKPYFEQENFTHWGIAELELVYETIVSIKELMSKASSYV</sequence>
<evidence type="ECO:0000313" key="2">
    <source>
        <dbReference type="Proteomes" id="UP000008461"/>
    </source>
</evidence>
<keyword evidence="2" id="KW-1185">Reference proteome</keyword>
<reference key="2">
    <citation type="submission" date="2011-04" db="EMBL/GenBank/DDBJ databases">
        <title>Complete sequence of chromosome of Haliscomenobacter hydrossis DSM 1100.</title>
        <authorList>
            <consortium name="US DOE Joint Genome Institute (JGI-PGF)"/>
            <person name="Lucas S."/>
            <person name="Han J."/>
            <person name="Lapidus A."/>
            <person name="Bruce D."/>
            <person name="Goodwin L."/>
            <person name="Pitluck S."/>
            <person name="Peters L."/>
            <person name="Kyrpides N."/>
            <person name="Mavromatis K."/>
            <person name="Ivanova N."/>
            <person name="Ovchinnikova G."/>
            <person name="Pagani I."/>
            <person name="Daligault H."/>
            <person name="Detter J.C."/>
            <person name="Han C."/>
            <person name="Land M."/>
            <person name="Hauser L."/>
            <person name="Markowitz V."/>
            <person name="Cheng J.-F."/>
            <person name="Hugenholtz P."/>
            <person name="Woyke T."/>
            <person name="Wu D."/>
            <person name="Verbarg S."/>
            <person name="Frueling A."/>
            <person name="Brambilla E."/>
            <person name="Klenk H.-P."/>
            <person name="Eisen J.A."/>
        </authorList>
    </citation>
    <scope>NUCLEOTIDE SEQUENCE</scope>
    <source>
        <strain>DSM 1100</strain>
    </source>
</reference>